<keyword evidence="1" id="KW-1133">Transmembrane helix</keyword>
<dbReference type="AlphaFoldDB" id="I0Q365"/>
<dbReference type="EMBL" id="AJKQ01000017">
    <property type="protein sequence ID" value="EIC75717.1"/>
    <property type="molecule type" value="Genomic_DNA"/>
</dbReference>
<dbReference type="Proteomes" id="UP000004548">
    <property type="component" value="Unassembled WGS sequence"/>
</dbReference>
<keyword evidence="1" id="KW-0472">Membrane</keyword>
<evidence type="ECO:0000256" key="1">
    <source>
        <dbReference type="SAM" id="Phobius"/>
    </source>
</evidence>
<dbReference type="RefSeq" id="WP_001109975.1">
    <property type="nucleotide sequence ID" value="NZ_AJKQ01000017.1"/>
</dbReference>
<evidence type="ECO:0000313" key="2">
    <source>
        <dbReference type="EMBL" id="EIC75717.1"/>
    </source>
</evidence>
<protein>
    <submittedName>
        <fullName evidence="2">Uncharacterized protein</fullName>
    </submittedName>
</protein>
<accession>I0Q365</accession>
<keyword evidence="1" id="KW-0812">Transmembrane</keyword>
<organism evidence="2 3">
    <name type="scientific">Streptococcus oralis SK610</name>
    <dbReference type="NCBI Taxonomy" id="1095741"/>
    <lineage>
        <taxon>Bacteria</taxon>
        <taxon>Bacillati</taxon>
        <taxon>Bacillota</taxon>
        <taxon>Bacilli</taxon>
        <taxon>Lactobacillales</taxon>
        <taxon>Streptococcaceae</taxon>
        <taxon>Streptococcus</taxon>
    </lineage>
</organism>
<comment type="caution">
    <text evidence="2">The sequence shown here is derived from an EMBL/GenBank/DDBJ whole genome shotgun (WGS) entry which is preliminary data.</text>
</comment>
<dbReference type="PATRIC" id="fig|1095741.3.peg.841"/>
<evidence type="ECO:0000313" key="3">
    <source>
        <dbReference type="Proteomes" id="UP000004548"/>
    </source>
</evidence>
<gene>
    <name evidence="2" type="ORF">HMPREF1115_1031</name>
</gene>
<sequence>MNYTDFQSFTPENCQGYKKIYNISIGGFLYLAFLPGAYYKILCISSEYMSIIDSENNQVTPIDGDYDETELIAMYEGCESPISIAGQYGGSLPLDNGEDIQVTMEKDQSGKYPILTIFWEKNRETRTQIYKGYLPYIFGFSPDGEYYAYADDGGLTVLKKIVDNVKN</sequence>
<proteinExistence type="predicted"/>
<reference evidence="2 3" key="1">
    <citation type="submission" date="2012-03" db="EMBL/GenBank/DDBJ databases">
        <authorList>
            <person name="Durkin A.S."/>
            <person name="McCorrison J."/>
            <person name="Torralba M."/>
            <person name="Gillis M."/>
            <person name="Methe B."/>
            <person name="Sutton G."/>
            <person name="Nelson K.E."/>
        </authorList>
    </citation>
    <scope>NUCLEOTIDE SEQUENCE [LARGE SCALE GENOMIC DNA]</scope>
    <source>
        <strain evidence="2 3">SK610</strain>
    </source>
</reference>
<feature type="transmembrane region" description="Helical" evidence="1">
    <location>
        <begin position="20"/>
        <end position="39"/>
    </location>
</feature>
<name>I0Q365_STROR</name>